<comment type="caution">
    <text evidence="1">The sequence shown here is derived from an EMBL/GenBank/DDBJ whole genome shotgun (WGS) entry which is preliminary data.</text>
</comment>
<proteinExistence type="predicted"/>
<accession>A0A9J6B7N0</accession>
<dbReference type="OrthoDB" id="1660333at2759"/>
<keyword evidence="2" id="KW-1185">Reference proteome</keyword>
<organism evidence="1 2">
    <name type="scientific">Solanum commersonii</name>
    <name type="common">Commerson's wild potato</name>
    <name type="synonym">Commerson's nightshade</name>
    <dbReference type="NCBI Taxonomy" id="4109"/>
    <lineage>
        <taxon>Eukaryota</taxon>
        <taxon>Viridiplantae</taxon>
        <taxon>Streptophyta</taxon>
        <taxon>Embryophyta</taxon>
        <taxon>Tracheophyta</taxon>
        <taxon>Spermatophyta</taxon>
        <taxon>Magnoliopsida</taxon>
        <taxon>eudicotyledons</taxon>
        <taxon>Gunneridae</taxon>
        <taxon>Pentapetalae</taxon>
        <taxon>asterids</taxon>
        <taxon>lamiids</taxon>
        <taxon>Solanales</taxon>
        <taxon>Solanaceae</taxon>
        <taxon>Solanoideae</taxon>
        <taxon>Solaneae</taxon>
        <taxon>Solanum</taxon>
    </lineage>
</organism>
<sequence length="84" mass="9774">MELLIKLKPLEITLIQQLRIMIHQILKIVNTLKKNLISQLIIVMVVNKNTLEERLRGVEPYYTCSDACSFETDTNDSCLKKLKK</sequence>
<gene>
    <name evidence="1" type="ORF">H5410_004311</name>
</gene>
<protein>
    <submittedName>
        <fullName evidence="1">Uncharacterized protein</fullName>
    </submittedName>
</protein>
<dbReference type="AlphaFoldDB" id="A0A9J6B7N0"/>
<evidence type="ECO:0000313" key="2">
    <source>
        <dbReference type="Proteomes" id="UP000824120"/>
    </source>
</evidence>
<evidence type="ECO:0000313" key="1">
    <source>
        <dbReference type="EMBL" id="KAG5632594.1"/>
    </source>
</evidence>
<dbReference type="Proteomes" id="UP000824120">
    <property type="component" value="Chromosome 1"/>
</dbReference>
<dbReference type="EMBL" id="JACXVP010000001">
    <property type="protein sequence ID" value="KAG5632594.1"/>
    <property type="molecule type" value="Genomic_DNA"/>
</dbReference>
<reference evidence="1 2" key="1">
    <citation type="submission" date="2020-09" db="EMBL/GenBank/DDBJ databases">
        <title>De no assembly of potato wild relative species, Solanum commersonii.</title>
        <authorList>
            <person name="Cho K."/>
        </authorList>
    </citation>
    <scope>NUCLEOTIDE SEQUENCE [LARGE SCALE GENOMIC DNA]</scope>
    <source>
        <strain evidence="1">LZ3.2</strain>
        <tissue evidence="1">Leaf</tissue>
    </source>
</reference>
<name>A0A9J6B7N0_SOLCO</name>